<evidence type="ECO:0000259" key="2">
    <source>
        <dbReference type="Pfam" id="PF20382"/>
    </source>
</evidence>
<organism evidence="3 4">
    <name type="scientific">Chloracidobacterium thermophilum (strain B)</name>
    <dbReference type="NCBI Taxonomy" id="981222"/>
    <lineage>
        <taxon>Bacteria</taxon>
        <taxon>Pseudomonadati</taxon>
        <taxon>Acidobacteriota</taxon>
        <taxon>Terriglobia</taxon>
        <taxon>Terriglobales</taxon>
        <taxon>Acidobacteriaceae</taxon>
        <taxon>Chloracidobacterium</taxon>
    </lineage>
</organism>
<evidence type="ECO:0000313" key="3">
    <source>
        <dbReference type="EMBL" id="AEP11376.1"/>
    </source>
</evidence>
<dbReference type="Proteomes" id="UP000006791">
    <property type="component" value="Chromosome 1"/>
</dbReference>
<sequence>MTPTSDAPPLDPKQPPVAALAPVSLPRQVVVCLAAWLVPGLGHGLLGRYGRAVLIGGSIYTMVVLGLWMRGHLYSPFDPDELLGLRDVLSKVCLIGQMGIGVLQPILRGLGFGVSFEFKAATYEYGTYFLVVAGLLNYLVMFDVFDIAKGRKA</sequence>
<feature type="transmembrane region" description="Helical" evidence="1">
    <location>
        <begin position="49"/>
        <end position="68"/>
    </location>
</feature>
<protein>
    <recommendedName>
        <fullName evidence="2">DUF6677 domain-containing protein</fullName>
    </recommendedName>
</protein>
<evidence type="ECO:0000256" key="1">
    <source>
        <dbReference type="SAM" id="Phobius"/>
    </source>
</evidence>
<dbReference type="KEGG" id="ctm:Cabther_A0619"/>
<accession>G2LFH5</accession>
<gene>
    <name evidence="3" type="ordered locus">Cabther_A0619</name>
</gene>
<reference evidence="3 4" key="1">
    <citation type="journal article" date="2012" name="Environ. Microbiol.">
        <title>Complete genome of Candidatus Chloracidobacterium thermophilum, a chlorophyll-based photoheterotroph belonging to the phylum Acidobacteria.</title>
        <authorList>
            <person name="Garcia Costas A.M."/>
            <person name="Liu Z."/>
            <person name="Tomsho L.P."/>
            <person name="Schuster S.C."/>
            <person name="Ward D.M."/>
            <person name="Bryant D.A."/>
        </authorList>
    </citation>
    <scope>NUCLEOTIDE SEQUENCE [LARGE SCALE GENOMIC DNA]</scope>
    <source>
        <strain evidence="3 4">B</strain>
    </source>
</reference>
<keyword evidence="4" id="KW-1185">Reference proteome</keyword>
<dbReference type="OrthoDB" id="129797at2"/>
<evidence type="ECO:0000313" key="4">
    <source>
        <dbReference type="Proteomes" id="UP000006791"/>
    </source>
</evidence>
<keyword evidence="1" id="KW-1133">Transmembrane helix</keyword>
<dbReference type="Pfam" id="PF20382">
    <property type="entry name" value="DUF6677"/>
    <property type="match status" value="1"/>
</dbReference>
<dbReference type="AlphaFoldDB" id="G2LFH5"/>
<dbReference type="HOGENOM" id="CLU_140940_0_0_0"/>
<keyword evidence="1" id="KW-0812">Transmembrane</keyword>
<dbReference type="InterPro" id="IPR046499">
    <property type="entry name" value="DUF6677"/>
</dbReference>
<keyword evidence="1" id="KW-0472">Membrane</keyword>
<dbReference type="STRING" id="981222.Cabther_A0619"/>
<proteinExistence type="predicted"/>
<dbReference type="RefSeq" id="WP_014099114.1">
    <property type="nucleotide sequence ID" value="NC_016024.1"/>
</dbReference>
<feature type="transmembrane region" description="Helical" evidence="1">
    <location>
        <begin position="127"/>
        <end position="148"/>
    </location>
</feature>
<dbReference type="EMBL" id="CP002514">
    <property type="protein sequence ID" value="AEP11376.1"/>
    <property type="molecule type" value="Genomic_DNA"/>
</dbReference>
<name>G2LFH5_CHLTF</name>
<feature type="domain" description="DUF6677" evidence="2">
    <location>
        <begin position="30"/>
        <end position="152"/>
    </location>
</feature>